<keyword evidence="13" id="KW-0966">Cell projection</keyword>
<reference evidence="19" key="1">
    <citation type="submission" date="2022-11" db="UniProtKB">
        <authorList>
            <consortium name="EnsemblMetazoa"/>
        </authorList>
    </citation>
    <scope>IDENTIFICATION</scope>
</reference>
<evidence type="ECO:0000256" key="6">
    <source>
        <dbReference type="ARBA" id="ARBA00022553"/>
    </source>
</evidence>
<evidence type="ECO:0000256" key="13">
    <source>
        <dbReference type="ARBA" id="ARBA00023273"/>
    </source>
</evidence>
<dbReference type="GeneID" id="119727746"/>
<comment type="subcellular location">
    <subcellularLocation>
        <location evidence="1">Cell projection</location>
        <location evidence="1">Cilium</location>
        <location evidence="1">Flagellum</location>
    </subcellularLocation>
    <subcellularLocation>
        <location evidence="3">Cytoplasm</location>
    </subcellularLocation>
    <subcellularLocation>
        <location evidence="2">Membrane</location>
    </subcellularLocation>
</comment>
<dbReference type="AlphaFoldDB" id="A0A913ZW08"/>
<evidence type="ECO:0000256" key="9">
    <source>
        <dbReference type="ARBA" id="ARBA00023055"/>
    </source>
</evidence>
<keyword evidence="5" id="KW-0963">Cytoplasm</keyword>
<dbReference type="Gene3D" id="3.30.530.20">
    <property type="match status" value="1"/>
</dbReference>
<evidence type="ECO:0000256" key="2">
    <source>
        <dbReference type="ARBA" id="ARBA00004370"/>
    </source>
</evidence>
<evidence type="ECO:0000256" key="11">
    <source>
        <dbReference type="ARBA" id="ARBA00023121"/>
    </source>
</evidence>
<evidence type="ECO:0000256" key="16">
    <source>
        <dbReference type="ARBA" id="ARBA00080073"/>
    </source>
</evidence>
<keyword evidence="20" id="KW-1185">Reference proteome</keyword>
<dbReference type="RefSeq" id="XP_038055717.1">
    <property type="nucleotide sequence ID" value="XM_038199789.1"/>
</dbReference>
<keyword evidence="7" id="KW-0282">Flagellum</keyword>
<dbReference type="CDD" id="cd08871">
    <property type="entry name" value="START_STARD10-like"/>
    <property type="match status" value="1"/>
</dbReference>
<accession>A0A913ZW08</accession>
<keyword evidence="12" id="KW-0472">Membrane</keyword>
<dbReference type="OrthoDB" id="5403181at2759"/>
<keyword evidence="6" id="KW-0597">Phosphoprotein</keyword>
<keyword evidence="9" id="KW-0445">Lipid transport</keyword>
<dbReference type="PANTHER" id="PTHR19308">
    <property type="entry name" value="PHOSPHATIDYLCHOLINE TRANSFER PROTEIN"/>
    <property type="match status" value="1"/>
</dbReference>
<dbReference type="InterPro" id="IPR002913">
    <property type="entry name" value="START_lipid-bd_dom"/>
</dbReference>
<dbReference type="GO" id="GO:0005829">
    <property type="term" value="C:cytosol"/>
    <property type="evidence" value="ECO:0007669"/>
    <property type="project" value="UniProtKB-ARBA"/>
</dbReference>
<sequence>MEENGVVRVADDEDFKSFRRLADGVEGWSNKYDKNGIRVWLQSKFDPETRIRLIKVHKMLHDVSAATTYDVLHDAAYRKKWDRTMVEGFELCKVNWTNDISYYQMKCPPPLRNRDFVMQRTWLDTGTEYIIFNHSVYHKKIPPKKGVIRGYSYLTGYLVRPKGSNACEITYVTKSDPKGSIPSWMINKLAHIFAPKVVDRLHQACRDYPKWKSKHDPRYKPWLYPEQMSLPPLDPSDLLSKEECISDNSLDESDIKEEDFKDSDLQDEDF</sequence>
<evidence type="ECO:0000256" key="8">
    <source>
        <dbReference type="ARBA" id="ARBA00022990"/>
    </source>
</evidence>
<dbReference type="GO" id="GO:0031514">
    <property type="term" value="C:motile cilium"/>
    <property type="evidence" value="ECO:0007669"/>
    <property type="project" value="UniProtKB-SubCell"/>
</dbReference>
<dbReference type="FunFam" id="3.30.530.20:FF:000008">
    <property type="entry name" value="START domain containing 10"/>
    <property type="match status" value="1"/>
</dbReference>
<evidence type="ECO:0000256" key="3">
    <source>
        <dbReference type="ARBA" id="ARBA00004496"/>
    </source>
</evidence>
<evidence type="ECO:0000256" key="1">
    <source>
        <dbReference type="ARBA" id="ARBA00004230"/>
    </source>
</evidence>
<evidence type="ECO:0000259" key="18">
    <source>
        <dbReference type="PROSITE" id="PS50848"/>
    </source>
</evidence>
<dbReference type="GO" id="GO:0006869">
    <property type="term" value="P:lipid transport"/>
    <property type="evidence" value="ECO:0007669"/>
    <property type="project" value="UniProtKB-KW"/>
</dbReference>
<dbReference type="Proteomes" id="UP000887568">
    <property type="component" value="Unplaced"/>
</dbReference>
<evidence type="ECO:0000256" key="10">
    <source>
        <dbReference type="ARBA" id="ARBA00023069"/>
    </source>
</evidence>
<dbReference type="PANTHER" id="PTHR19308:SF14">
    <property type="entry name" value="START DOMAIN-CONTAINING PROTEIN"/>
    <property type="match status" value="1"/>
</dbReference>
<evidence type="ECO:0000256" key="5">
    <source>
        <dbReference type="ARBA" id="ARBA00022490"/>
    </source>
</evidence>
<name>A0A913ZW08_PATMI</name>
<dbReference type="SMART" id="SM00234">
    <property type="entry name" value="START"/>
    <property type="match status" value="1"/>
</dbReference>
<dbReference type="InterPro" id="IPR051213">
    <property type="entry name" value="START_lipid_transfer"/>
</dbReference>
<evidence type="ECO:0000256" key="17">
    <source>
        <dbReference type="SAM" id="MobiDB-lite"/>
    </source>
</evidence>
<dbReference type="PROSITE" id="PS50848">
    <property type="entry name" value="START"/>
    <property type="match status" value="1"/>
</dbReference>
<evidence type="ECO:0000256" key="14">
    <source>
        <dbReference type="ARBA" id="ARBA00070345"/>
    </source>
</evidence>
<proteinExistence type="predicted"/>
<dbReference type="InterPro" id="IPR023393">
    <property type="entry name" value="START-like_dom_sf"/>
</dbReference>
<evidence type="ECO:0000256" key="15">
    <source>
        <dbReference type="ARBA" id="ARBA00076937"/>
    </source>
</evidence>
<evidence type="ECO:0000256" key="4">
    <source>
        <dbReference type="ARBA" id="ARBA00022448"/>
    </source>
</evidence>
<dbReference type="GO" id="GO:0008289">
    <property type="term" value="F:lipid binding"/>
    <property type="evidence" value="ECO:0007669"/>
    <property type="project" value="UniProtKB-KW"/>
</dbReference>
<organism evidence="19 20">
    <name type="scientific">Patiria miniata</name>
    <name type="common">Bat star</name>
    <name type="synonym">Asterina miniata</name>
    <dbReference type="NCBI Taxonomy" id="46514"/>
    <lineage>
        <taxon>Eukaryota</taxon>
        <taxon>Metazoa</taxon>
        <taxon>Echinodermata</taxon>
        <taxon>Eleutherozoa</taxon>
        <taxon>Asterozoa</taxon>
        <taxon>Asteroidea</taxon>
        <taxon>Valvatacea</taxon>
        <taxon>Valvatida</taxon>
        <taxon>Asterinidae</taxon>
        <taxon>Patiria</taxon>
    </lineage>
</organism>
<keyword evidence="8" id="KW-0007">Acetylation</keyword>
<keyword evidence="4" id="KW-0813">Transport</keyword>
<evidence type="ECO:0000313" key="19">
    <source>
        <dbReference type="EnsemblMetazoa" id="XP_038055717.1"/>
    </source>
</evidence>
<dbReference type="OMA" id="NSCIFIY"/>
<keyword evidence="10" id="KW-0969">Cilium</keyword>
<dbReference type="GO" id="GO:0016020">
    <property type="term" value="C:membrane"/>
    <property type="evidence" value="ECO:0007669"/>
    <property type="project" value="UniProtKB-SubCell"/>
</dbReference>
<dbReference type="Pfam" id="PF01852">
    <property type="entry name" value="START"/>
    <property type="match status" value="1"/>
</dbReference>
<feature type="domain" description="START" evidence="18">
    <location>
        <begin position="26"/>
        <end position="210"/>
    </location>
</feature>
<feature type="region of interest" description="Disordered" evidence="17">
    <location>
        <begin position="247"/>
        <end position="270"/>
    </location>
</feature>
<dbReference type="EnsemblMetazoa" id="XM_038199789.1">
    <property type="protein sequence ID" value="XP_038055717.1"/>
    <property type="gene ID" value="LOC119727746"/>
</dbReference>
<protein>
    <recommendedName>
        <fullName evidence="14">START domain-containing protein 10</fullName>
    </recommendedName>
    <alternativeName>
        <fullName evidence="15">PCTP-like protein</fullName>
    </alternativeName>
    <alternativeName>
        <fullName evidence="16">StAR-related lipid transfer protein 10</fullName>
    </alternativeName>
</protein>
<dbReference type="InterPro" id="IPR041951">
    <property type="entry name" value="STARD10_START"/>
</dbReference>
<dbReference type="CTD" id="10809"/>
<dbReference type="SUPFAM" id="SSF55961">
    <property type="entry name" value="Bet v1-like"/>
    <property type="match status" value="1"/>
</dbReference>
<evidence type="ECO:0000256" key="12">
    <source>
        <dbReference type="ARBA" id="ARBA00023136"/>
    </source>
</evidence>
<keyword evidence="11" id="KW-0446">Lipid-binding</keyword>
<evidence type="ECO:0000313" key="20">
    <source>
        <dbReference type="Proteomes" id="UP000887568"/>
    </source>
</evidence>
<evidence type="ECO:0000256" key="7">
    <source>
        <dbReference type="ARBA" id="ARBA00022846"/>
    </source>
</evidence>